<keyword evidence="3" id="KW-0732">Signal</keyword>
<dbReference type="Proteomes" id="UP000799536">
    <property type="component" value="Unassembled WGS sequence"/>
</dbReference>
<comment type="caution">
    <text evidence="4">The sequence shown here is derived from an EMBL/GenBank/DDBJ whole genome shotgun (WGS) entry which is preliminary data.</text>
</comment>
<reference evidence="4" key="1">
    <citation type="journal article" date="2020" name="Stud. Mycol.">
        <title>101 Dothideomycetes genomes: a test case for predicting lifestyles and emergence of pathogens.</title>
        <authorList>
            <person name="Haridas S."/>
            <person name="Albert R."/>
            <person name="Binder M."/>
            <person name="Bloem J."/>
            <person name="Labutti K."/>
            <person name="Salamov A."/>
            <person name="Andreopoulos B."/>
            <person name="Baker S."/>
            <person name="Barry K."/>
            <person name="Bills G."/>
            <person name="Bluhm B."/>
            <person name="Cannon C."/>
            <person name="Castanera R."/>
            <person name="Culley D."/>
            <person name="Daum C."/>
            <person name="Ezra D."/>
            <person name="Gonzalez J."/>
            <person name="Henrissat B."/>
            <person name="Kuo A."/>
            <person name="Liang C."/>
            <person name="Lipzen A."/>
            <person name="Lutzoni F."/>
            <person name="Magnuson J."/>
            <person name="Mondo S."/>
            <person name="Nolan M."/>
            <person name="Ohm R."/>
            <person name="Pangilinan J."/>
            <person name="Park H.-J."/>
            <person name="Ramirez L."/>
            <person name="Alfaro M."/>
            <person name="Sun H."/>
            <person name="Tritt A."/>
            <person name="Yoshinaga Y."/>
            <person name="Zwiers L.-H."/>
            <person name="Turgeon B."/>
            <person name="Goodwin S."/>
            <person name="Spatafora J."/>
            <person name="Crous P."/>
            <person name="Grigoriev I."/>
        </authorList>
    </citation>
    <scope>NUCLEOTIDE SEQUENCE</scope>
    <source>
        <strain evidence="4">ATCC 74209</strain>
    </source>
</reference>
<feature type="region of interest" description="Disordered" evidence="1">
    <location>
        <begin position="19"/>
        <end position="101"/>
    </location>
</feature>
<dbReference type="PANTHER" id="PTHR36089">
    <property type="entry name" value="CHITIN SYNTHASE 3 COMPLEX PROTEIN CSI2-RELATED"/>
    <property type="match status" value="1"/>
</dbReference>
<gene>
    <name evidence="4" type="ORF">GQ43DRAFT_343191</name>
</gene>
<evidence type="ECO:0000256" key="2">
    <source>
        <dbReference type="SAM" id="Phobius"/>
    </source>
</evidence>
<keyword evidence="2" id="KW-0812">Transmembrane</keyword>
<evidence type="ECO:0000256" key="1">
    <source>
        <dbReference type="SAM" id="MobiDB-lite"/>
    </source>
</evidence>
<dbReference type="AlphaFoldDB" id="A0A9P4JBB7"/>
<accession>A0A9P4JBB7</accession>
<feature type="non-terminal residue" evidence="4">
    <location>
        <position position="1"/>
    </location>
</feature>
<dbReference type="OrthoDB" id="4065319at2759"/>
<feature type="compositionally biased region" description="Low complexity" evidence="1">
    <location>
        <begin position="228"/>
        <end position="239"/>
    </location>
</feature>
<feature type="compositionally biased region" description="Low complexity" evidence="1">
    <location>
        <begin position="35"/>
        <end position="49"/>
    </location>
</feature>
<feature type="compositionally biased region" description="Basic and acidic residues" evidence="1">
    <location>
        <begin position="50"/>
        <end position="67"/>
    </location>
</feature>
<evidence type="ECO:0000256" key="3">
    <source>
        <dbReference type="SAM" id="SignalP"/>
    </source>
</evidence>
<feature type="transmembrane region" description="Helical" evidence="2">
    <location>
        <begin position="137"/>
        <end position="160"/>
    </location>
</feature>
<dbReference type="EMBL" id="ML994466">
    <property type="protein sequence ID" value="KAF2196143.1"/>
    <property type="molecule type" value="Genomic_DNA"/>
</dbReference>
<protein>
    <submittedName>
        <fullName evidence="4">Uncharacterized protein</fullName>
    </submittedName>
</protein>
<feature type="signal peptide" evidence="3">
    <location>
        <begin position="1"/>
        <end position="17"/>
    </location>
</feature>
<name>A0A9P4JBB7_9PLEO</name>
<organism evidence="4 5">
    <name type="scientific">Delitschia confertaspora ATCC 74209</name>
    <dbReference type="NCBI Taxonomy" id="1513339"/>
    <lineage>
        <taxon>Eukaryota</taxon>
        <taxon>Fungi</taxon>
        <taxon>Dikarya</taxon>
        <taxon>Ascomycota</taxon>
        <taxon>Pezizomycotina</taxon>
        <taxon>Dothideomycetes</taxon>
        <taxon>Pleosporomycetidae</taxon>
        <taxon>Pleosporales</taxon>
        <taxon>Delitschiaceae</taxon>
        <taxon>Delitschia</taxon>
    </lineage>
</organism>
<sequence length="384" mass="39292">SVGVLGLLLLLTPTILAQDKKPDNLPDLKTISQFDGAGTDKTTAAATAKETGKSDDKSAKTADKDGKPTSSLATAKVTSAPPISTPSPTTEDQPSKPLSVFHPPDLPTIAGVGIPNVQIPDTHAALFMQKSTLPDGTVFICVGAALGAFMGAILIWRALVAWSLARSVKRAAVAQNLADMKAMTANPTKKRGLYNAVSASSTMSFDHLSGVPAGTSRPPKPFSSHGISSTPPKHPSTTSLFFSPTAGGAAAMRDPGSRSSNYLPAGYYAASSAQPLSGSPVARHHAGHSSLSLNTPGYRLSHRSGISPPASPSLPPSRGTAGYYDSRPSQSRGGDSAYNVNRNSIATLGNASSLSLNIPGGTTVPGGRAPSAYLEDLFESHGGG</sequence>
<feature type="region of interest" description="Disordered" evidence="1">
    <location>
        <begin position="274"/>
        <end position="338"/>
    </location>
</feature>
<keyword evidence="5" id="KW-1185">Reference proteome</keyword>
<proteinExistence type="predicted"/>
<feature type="region of interest" description="Disordered" evidence="1">
    <location>
        <begin position="208"/>
        <end position="255"/>
    </location>
</feature>
<feature type="compositionally biased region" description="Low complexity" evidence="1">
    <location>
        <begin position="78"/>
        <end position="90"/>
    </location>
</feature>
<evidence type="ECO:0000313" key="4">
    <source>
        <dbReference type="EMBL" id="KAF2196143.1"/>
    </source>
</evidence>
<dbReference type="PANTHER" id="PTHR36089:SF1">
    <property type="entry name" value="CHITIN SYNTHASE 3 COMPLEX PROTEIN CSI2-RELATED"/>
    <property type="match status" value="1"/>
</dbReference>
<feature type="compositionally biased region" description="Polar residues" evidence="1">
    <location>
        <begin position="68"/>
        <end position="77"/>
    </location>
</feature>
<keyword evidence="2" id="KW-0472">Membrane</keyword>
<keyword evidence="2" id="KW-1133">Transmembrane helix</keyword>
<dbReference type="GO" id="GO:0000324">
    <property type="term" value="C:fungal-type vacuole"/>
    <property type="evidence" value="ECO:0007669"/>
    <property type="project" value="TreeGrafter"/>
</dbReference>
<evidence type="ECO:0000313" key="5">
    <source>
        <dbReference type="Proteomes" id="UP000799536"/>
    </source>
</evidence>
<feature type="non-terminal residue" evidence="4">
    <location>
        <position position="384"/>
    </location>
</feature>
<feature type="compositionally biased region" description="Polar residues" evidence="1">
    <location>
        <begin position="327"/>
        <end position="338"/>
    </location>
</feature>
<dbReference type="InterPro" id="IPR051009">
    <property type="entry name" value="PRM"/>
</dbReference>
<feature type="chain" id="PRO_5040159250" evidence="3">
    <location>
        <begin position="18"/>
        <end position="384"/>
    </location>
</feature>